<accession>A0A644VGC1</accession>
<organism evidence="1">
    <name type="scientific">bioreactor metagenome</name>
    <dbReference type="NCBI Taxonomy" id="1076179"/>
    <lineage>
        <taxon>unclassified sequences</taxon>
        <taxon>metagenomes</taxon>
        <taxon>ecological metagenomes</taxon>
    </lineage>
</organism>
<dbReference type="AlphaFoldDB" id="A0A644VGC1"/>
<protein>
    <submittedName>
        <fullName evidence="1">Uncharacterized protein</fullName>
    </submittedName>
</protein>
<comment type="caution">
    <text evidence="1">The sequence shown here is derived from an EMBL/GenBank/DDBJ whole genome shotgun (WGS) entry which is preliminary data.</text>
</comment>
<reference evidence="1" key="1">
    <citation type="submission" date="2019-08" db="EMBL/GenBank/DDBJ databases">
        <authorList>
            <person name="Kucharzyk K."/>
            <person name="Murdoch R.W."/>
            <person name="Higgins S."/>
            <person name="Loffler F."/>
        </authorList>
    </citation>
    <scope>NUCLEOTIDE SEQUENCE</scope>
</reference>
<sequence length="310" mass="34905">MTGVLIIDGVDVYSAFGVSLLEGSYAGLVCWPPLVEPVYNDWPDEDGIEVDLESPMLDSKTFTMNFSSKDVFGRSKFLEMLSSTSYHEFSFGELGIMRRLRMVVQPSFEELQGMSLFSLDFVDDFPLDGIGNPLPVPLGVAYQGLEIDGVDISHFGVRMLDGCIKEIEKLPSVKENLLINTHFLCGSIYDGEYVFFKSKEVTLNFLLTAPEIHTFWNDYHSFLCHLTRSGERVLYVDRSVSEYKCYYLCGSVSDFAIDDRIWCEFSVTLVFTSFRAKDYDILLTTESGDLIITEDGIFGIDLEGIGYGNS</sequence>
<name>A0A644VGC1_9ZZZZ</name>
<gene>
    <name evidence="1" type="ORF">SDC9_36302</name>
</gene>
<dbReference type="EMBL" id="VSSQ01000298">
    <property type="protein sequence ID" value="MPL90255.1"/>
    <property type="molecule type" value="Genomic_DNA"/>
</dbReference>
<proteinExistence type="predicted"/>
<evidence type="ECO:0000313" key="1">
    <source>
        <dbReference type="EMBL" id="MPL90255.1"/>
    </source>
</evidence>